<feature type="domain" description="Propeptide carboxypeptidase Y" evidence="14">
    <location>
        <begin position="1"/>
        <end position="127"/>
    </location>
</feature>
<organism evidence="15 16">
    <name type="scientific">Metschnikowia bicuspidata var. bicuspidata NRRL YB-4993</name>
    <dbReference type="NCBI Taxonomy" id="869754"/>
    <lineage>
        <taxon>Eukaryota</taxon>
        <taxon>Fungi</taxon>
        <taxon>Dikarya</taxon>
        <taxon>Ascomycota</taxon>
        <taxon>Saccharomycotina</taxon>
        <taxon>Pichiomycetes</taxon>
        <taxon>Metschnikowiaceae</taxon>
        <taxon>Metschnikowia</taxon>
    </lineage>
</organism>
<dbReference type="PROSITE" id="PS00560">
    <property type="entry name" value="CARBOXYPEPT_SER_HIS"/>
    <property type="match status" value="1"/>
</dbReference>
<dbReference type="STRING" id="869754.A0A1A0HCT8"/>
<dbReference type="EC" id="3.4.16.-" evidence="13"/>
<dbReference type="InterPro" id="IPR033124">
    <property type="entry name" value="Ser_caboxypep_his_AS"/>
</dbReference>
<dbReference type="GO" id="GO:0000328">
    <property type="term" value="C:fungal-type vacuole lumen"/>
    <property type="evidence" value="ECO:0007669"/>
    <property type="project" value="UniProtKB-ARBA"/>
</dbReference>
<feature type="signal peptide" evidence="13">
    <location>
        <begin position="1"/>
        <end position="18"/>
    </location>
</feature>
<evidence type="ECO:0000256" key="3">
    <source>
        <dbReference type="ARBA" id="ARBA00022554"/>
    </source>
</evidence>
<keyword evidence="7 13" id="KW-0378">Hydrolase</keyword>
<sequence>MKVAALTTLACAVSGTNAAFLPDFSPRAGVAKTQQVLAHQWDHVSAQYADIMAALDEKKGDVYAKLGLYLSEPGRNVPKSVVGLWQDVFLAFPQQVSQLAFKTTAKPSHPYLASFDFHVSDASFPNHKLRVKSEPGDLGIDSVKQYTGYLDIEDEDKHFFYWFFESRNDPANDPVILWLNGGPGCSSLTGLFFELGPSLINAKLQPEFNPYAWNNNASVLFLDQPVNVGFSYSLQSVSTTTAAAVDVYAFLELFFKQFAAFRKNDFHIAGESYAGRYIPLFAAEILRHPERSFNLKSVLIGNGMTDPLVQNQYYQPMACGEGGVPLVLSAEECATMAEDLPHCTALIESCYHSGSVFACVPASIYCNNTELGPYRRTGKNLYDMRKMCDGEALCYGELQYVREYLNLPEVHQKLGVEVDSFKGCNNDILNNFLHTGDVLRPSQLSVIEILEAGLPVLLYAGDQDFICNWLGNRAWSNELPWSGHDQFRSLPVREWTVGNKTAGEAKNYENLTFLRIFDAGHMVPYDQPENSLDMVNRWISGDYVLGVV</sequence>
<protein>
    <recommendedName>
        <fullName evidence="13">Carboxypeptidase</fullName>
        <ecNumber evidence="13">3.4.16.-</ecNumber>
    </recommendedName>
</protein>
<keyword evidence="3" id="KW-0926">Vacuole</keyword>
<gene>
    <name evidence="15" type="ORF">METBIDRAFT_10831</name>
</gene>
<dbReference type="GO" id="GO:0046938">
    <property type="term" value="P:phytochelatin biosynthetic process"/>
    <property type="evidence" value="ECO:0007669"/>
    <property type="project" value="UniProtKB-ARBA"/>
</dbReference>
<dbReference type="PANTHER" id="PTHR11802">
    <property type="entry name" value="SERINE PROTEASE FAMILY S10 SERINE CARBOXYPEPTIDASE"/>
    <property type="match status" value="1"/>
</dbReference>
<reference evidence="15 16" key="1">
    <citation type="submission" date="2016-05" db="EMBL/GenBank/DDBJ databases">
        <title>Comparative genomics of biotechnologically important yeasts.</title>
        <authorList>
            <consortium name="DOE Joint Genome Institute"/>
            <person name="Riley R."/>
            <person name="Haridas S."/>
            <person name="Wolfe K.H."/>
            <person name="Lopes M.R."/>
            <person name="Hittinger C.T."/>
            <person name="Goker M."/>
            <person name="Salamov A."/>
            <person name="Wisecaver J."/>
            <person name="Long T.M."/>
            <person name="Aerts A.L."/>
            <person name="Barry K."/>
            <person name="Choi C."/>
            <person name="Clum A."/>
            <person name="Coughlan A.Y."/>
            <person name="Deshpande S."/>
            <person name="Douglass A.P."/>
            <person name="Hanson S.J."/>
            <person name="Klenk H.-P."/>
            <person name="LaButti K."/>
            <person name="Lapidus A."/>
            <person name="Lindquist E."/>
            <person name="Lipzen A."/>
            <person name="Meier-kolthoff J.P."/>
            <person name="Ohm R.A."/>
            <person name="Otillar R.P."/>
            <person name="Pangilinan J."/>
            <person name="Peng Y."/>
            <person name="Rokas A."/>
            <person name="Rosa C.A."/>
            <person name="Scheuner C."/>
            <person name="Sibirny A.A."/>
            <person name="Slot J.C."/>
            <person name="Stielow J.B."/>
            <person name="Sun H."/>
            <person name="Kurtzman C.P."/>
            <person name="Blackwell M."/>
            <person name="Grigoriev I.V."/>
            <person name="Jeffries T.W."/>
        </authorList>
    </citation>
    <scope>NUCLEOTIDE SEQUENCE [LARGE SCALE GENOMIC DNA]</scope>
    <source>
        <strain evidence="15 16">NRRL YB-4993</strain>
    </source>
</reference>
<dbReference type="Pfam" id="PF00450">
    <property type="entry name" value="Peptidase_S10"/>
    <property type="match status" value="1"/>
</dbReference>
<evidence type="ECO:0000256" key="6">
    <source>
        <dbReference type="ARBA" id="ARBA00022729"/>
    </source>
</evidence>
<keyword evidence="8" id="KW-0865">Zymogen</keyword>
<dbReference type="EMBL" id="LXTC01000002">
    <property type="protein sequence ID" value="OBA21914.1"/>
    <property type="molecule type" value="Genomic_DNA"/>
</dbReference>
<evidence type="ECO:0000256" key="4">
    <source>
        <dbReference type="ARBA" id="ARBA00022645"/>
    </source>
</evidence>
<dbReference type="AlphaFoldDB" id="A0A1A0HCT8"/>
<dbReference type="Gene3D" id="1.10.287.410">
    <property type="match status" value="1"/>
</dbReference>
<dbReference type="InterPro" id="IPR008442">
    <property type="entry name" value="Propeptide_carboxypepY"/>
</dbReference>
<evidence type="ECO:0000256" key="5">
    <source>
        <dbReference type="ARBA" id="ARBA00022670"/>
    </source>
</evidence>
<dbReference type="GO" id="GO:0031638">
    <property type="term" value="P:zymogen activation"/>
    <property type="evidence" value="ECO:0007669"/>
    <property type="project" value="UniProtKB-ARBA"/>
</dbReference>
<dbReference type="InterPro" id="IPR018202">
    <property type="entry name" value="Ser_caboxypep_ser_AS"/>
</dbReference>
<accession>A0A1A0HCT8</accession>
<comment type="subcellular location">
    <subcellularLocation>
        <location evidence="1">Vacuole</location>
    </subcellularLocation>
</comment>
<evidence type="ECO:0000259" key="14">
    <source>
        <dbReference type="Pfam" id="PF05388"/>
    </source>
</evidence>
<evidence type="ECO:0000256" key="10">
    <source>
        <dbReference type="ARBA" id="ARBA00023180"/>
    </source>
</evidence>
<comment type="caution">
    <text evidence="15">The sequence shown here is derived from an EMBL/GenBank/DDBJ whole genome shotgun (WGS) entry which is preliminary data.</text>
</comment>
<dbReference type="Pfam" id="PF05388">
    <property type="entry name" value="Carbpep_Y_N"/>
    <property type="match status" value="1"/>
</dbReference>
<evidence type="ECO:0000256" key="1">
    <source>
        <dbReference type="ARBA" id="ARBA00004116"/>
    </source>
</evidence>
<evidence type="ECO:0000256" key="12">
    <source>
        <dbReference type="ARBA" id="ARBA00058662"/>
    </source>
</evidence>
<dbReference type="GO" id="GO:0006995">
    <property type="term" value="P:cellular response to nitrogen starvation"/>
    <property type="evidence" value="ECO:0007669"/>
    <property type="project" value="UniProtKB-ARBA"/>
</dbReference>
<dbReference type="Gene3D" id="3.40.50.1820">
    <property type="entry name" value="alpha/beta hydrolase"/>
    <property type="match status" value="1"/>
</dbReference>
<dbReference type="GO" id="GO:0004185">
    <property type="term" value="F:serine-type carboxypeptidase activity"/>
    <property type="evidence" value="ECO:0007669"/>
    <property type="project" value="UniProtKB-UniRule"/>
</dbReference>
<dbReference type="RefSeq" id="XP_018712410.1">
    <property type="nucleotide sequence ID" value="XM_018853859.1"/>
</dbReference>
<dbReference type="OrthoDB" id="443318at2759"/>
<comment type="catalytic activity">
    <reaction evidence="11">
        <text>Release of a C-terminal amino acid with broad specificity.</text>
        <dbReference type="EC" id="3.4.16.5"/>
    </reaction>
</comment>
<evidence type="ECO:0000256" key="11">
    <source>
        <dbReference type="ARBA" id="ARBA00052076"/>
    </source>
</evidence>
<keyword evidence="9" id="KW-1015">Disulfide bond</keyword>
<dbReference type="InterPro" id="IPR029058">
    <property type="entry name" value="AB_hydrolase_fold"/>
</dbReference>
<dbReference type="PROSITE" id="PS00131">
    <property type="entry name" value="CARBOXYPEPT_SER_SER"/>
    <property type="match status" value="1"/>
</dbReference>
<dbReference type="Proteomes" id="UP000092555">
    <property type="component" value="Unassembled WGS sequence"/>
</dbReference>
<name>A0A1A0HCT8_9ASCO</name>
<evidence type="ECO:0000256" key="13">
    <source>
        <dbReference type="RuleBase" id="RU361156"/>
    </source>
</evidence>
<dbReference type="PRINTS" id="PR00724">
    <property type="entry name" value="CRBOXYPTASEC"/>
</dbReference>
<evidence type="ECO:0000313" key="15">
    <source>
        <dbReference type="EMBL" id="OBA21914.1"/>
    </source>
</evidence>
<evidence type="ECO:0000256" key="9">
    <source>
        <dbReference type="ARBA" id="ARBA00023157"/>
    </source>
</evidence>
<evidence type="ECO:0000256" key="2">
    <source>
        <dbReference type="ARBA" id="ARBA00009431"/>
    </source>
</evidence>
<evidence type="ECO:0000256" key="8">
    <source>
        <dbReference type="ARBA" id="ARBA00023145"/>
    </source>
</evidence>
<dbReference type="PANTHER" id="PTHR11802:SF113">
    <property type="entry name" value="SERINE CARBOXYPEPTIDASE CTSA-4.1"/>
    <property type="match status" value="1"/>
</dbReference>
<keyword evidence="5 13" id="KW-0645">Protease</keyword>
<feature type="chain" id="PRO_5008444434" description="Carboxypeptidase" evidence="13">
    <location>
        <begin position="19"/>
        <end position="548"/>
    </location>
</feature>
<comment type="function">
    <text evidence="12">Involved in degradation of small peptides.</text>
</comment>
<comment type="similarity">
    <text evidence="2 13">Belongs to the peptidase S10 family.</text>
</comment>
<evidence type="ECO:0000313" key="16">
    <source>
        <dbReference type="Proteomes" id="UP000092555"/>
    </source>
</evidence>
<proteinExistence type="inferred from homology"/>
<dbReference type="SUPFAM" id="SSF53474">
    <property type="entry name" value="alpha/beta-Hydrolases"/>
    <property type="match status" value="1"/>
</dbReference>
<keyword evidence="6 13" id="KW-0732">Signal</keyword>
<keyword evidence="16" id="KW-1185">Reference proteome</keyword>
<dbReference type="GeneID" id="30026835"/>
<keyword evidence="4 13" id="KW-0121">Carboxypeptidase</keyword>
<evidence type="ECO:0000256" key="7">
    <source>
        <dbReference type="ARBA" id="ARBA00022801"/>
    </source>
</evidence>
<dbReference type="InterPro" id="IPR001563">
    <property type="entry name" value="Peptidase_S10"/>
</dbReference>
<dbReference type="FunFam" id="1.10.287.410:FF:000001">
    <property type="entry name" value="Carboxypeptidase Y"/>
    <property type="match status" value="1"/>
</dbReference>
<keyword evidence="10" id="KW-0325">Glycoprotein</keyword>